<name>A0A061JIH7_9PROT</name>
<evidence type="ECO:0000256" key="2">
    <source>
        <dbReference type="ARBA" id="ARBA00011245"/>
    </source>
</evidence>
<comment type="cofactor">
    <cofactor evidence="10">
        <name>Zn(2+)</name>
        <dbReference type="ChEBI" id="CHEBI:29105"/>
    </cofactor>
    <text evidence="10">Binds 1 zinc ion per subunit.</text>
</comment>
<evidence type="ECO:0000256" key="10">
    <source>
        <dbReference type="HAMAP-Rule" id="MF_00041"/>
    </source>
</evidence>
<dbReference type="SUPFAM" id="SSF47323">
    <property type="entry name" value="Anticodon-binding domain of a subclass of class I aminoacyl-tRNA synthetases"/>
    <property type="match status" value="1"/>
</dbReference>
<dbReference type="HAMAP" id="MF_00041">
    <property type="entry name" value="Cys_tRNA_synth"/>
    <property type="match status" value="1"/>
</dbReference>
<feature type="binding site" evidence="10">
    <location>
        <position position="237"/>
    </location>
    <ligand>
        <name>Zn(2+)</name>
        <dbReference type="ChEBI" id="CHEBI:29105"/>
    </ligand>
</feature>
<evidence type="ECO:0000256" key="5">
    <source>
        <dbReference type="ARBA" id="ARBA00022741"/>
    </source>
</evidence>
<comment type="subcellular location">
    <subcellularLocation>
        <location evidence="10">Cytoplasm</location>
    </subcellularLocation>
</comment>
<dbReference type="InterPro" id="IPR056411">
    <property type="entry name" value="CysS_C"/>
</dbReference>
<dbReference type="EC" id="6.1.1.16" evidence="10"/>
<dbReference type="Pfam" id="PF23493">
    <property type="entry name" value="CysS_C"/>
    <property type="match status" value="1"/>
</dbReference>
<keyword evidence="10" id="KW-0963">Cytoplasm</keyword>
<gene>
    <name evidence="10" type="primary">cysS</name>
    <name evidence="14" type="ORF">K737_300713</name>
</gene>
<feature type="domain" description="tRNA synthetases class I catalytic" evidence="12">
    <location>
        <begin position="19"/>
        <end position="317"/>
    </location>
</feature>
<feature type="binding site" evidence="10">
    <location>
        <position position="212"/>
    </location>
    <ligand>
        <name>Zn(2+)</name>
        <dbReference type="ChEBI" id="CHEBI:29105"/>
    </ligand>
</feature>
<proteinExistence type="inferred from homology"/>
<dbReference type="RefSeq" id="WP_023490363.1">
    <property type="nucleotide sequence ID" value="NZ_ARPM03000141.1"/>
</dbReference>
<organism evidence="14 15">
    <name type="scientific">Holospora undulata HU1</name>
    <dbReference type="NCBI Taxonomy" id="1321371"/>
    <lineage>
        <taxon>Bacteria</taxon>
        <taxon>Pseudomonadati</taxon>
        <taxon>Pseudomonadota</taxon>
        <taxon>Alphaproteobacteria</taxon>
        <taxon>Holosporales</taxon>
        <taxon>Holosporaceae</taxon>
        <taxon>Holospora</taxon>
    </lineage>
</organism>
<comment type="similarity">
    <text evidence="1 10">Belongs to the class-I aminoacyl-tRNA synthetase family.</text>
</comment>
<evidence type="ECO:0000256" key="1">
    <source>
        <dbReference type="ARBA" id="ARBA00005594"/>
    </source>
</evidence>
<evidence type="ECO:0000256" key="3">
    <source>
        <dbReference type="ARBA" id="ARBA00022598"/>
    </source>
</evidence>
<accession>A0A061JIH7</accession>
<dbReference type="GO" id="GO:0004817">
    <property type="term" value="F:cysteine-tRNA ligase activity"/>
    <property type="evidence" value="ECO:0007669"/>
    <property type="project" value="UniProtKB-UniRule"/>
</dbReference>
<dbReference type="PRINTS" id="PR00983">
    <property type="entry name" value="TRNASYNTHCYS"/>
</dbReference>
<dbReference type="PANTHER" id="PTHR10890:SF3">
    <property type="entry name" value="CYSTEINE--TRNA LIGASE, CYTOPLASMIC"/>
    <property type="match status" value="1"/>
</dbReference>
<evidence type="ECO:0000313" key="15">
    <source>
        <dbReference type="Proteomes" id="UP000026922"/>
    </source>
</evidence>
<sequence>MSCVSLFLYNRFSQKKEVFSPINPEKITMYVCGPTVYGPIHIGNGRSIVVFDALFRVLRYLFPEVVYVRNITDVDDKINAEAQKLGIPINELTKNTIAQFHQDINKLHVLPVSVEPKATCHISHMIEIIKKLLDKGVAYLSNGHVLFDVLKDPFYGSLSGAHKEEILAGARVEVAPYKRNPQDFVLWKPAIEDHEFWPSPWGNGRPGWHTECSAMSLEYLGTTFDIHGGGADLLFPHHENENAQTRNALGVEHPVKHWVHNGMLMVEGQKMSKSLGNVLLLKDVLAQFPGSVVRWALLSSHYRHTLDWNSSLLHQATQCMEHVNRVLELPWDGKHCLDADFLAYLCDDLNTPGALNALHLLAKRALQDQKWVSSVHTCANFLGIQKISSSLTLEISKEIEDLIKERTQAREEKNFQRADELRQKLEDFGIIIQDTPQGTLWHKKI</sequence>
<evidence type="ECO:0000259" key="13">
    <source>
        <dbReference type="Pfam" id="PF23493"/>
    </source>
</evidence>
<evidence type="ECO:0000256" key="4">
    <source>
        <dbReference type="ARBA" id="ARBA00022723"/>
    </source>
</evidence>
<dbReference type="GO" id="GO:0005829">
    <property type="term" value="C:cytosol"/>
    <property type="evidence" value="ECO:0007669"/>
    <property type="project" value="TreeGrafter"/>
</dbReference>
<dbReference type="Proteomes" id="UP000026922">
    <property type="component" value="Unassembled WGS sequence"/>
</dbReference>
<dbReference type="Gene3D" id="3.40.50.620">
    <property type="entry name" value="HUPs"/>
    <property type="match status" value="1"/>
</dbReference>
<dbReference type="PANTHER" id="PTHR10890">
    <property type="entry name" value="CYSTEINYL-TRNA SYNTHETASE"/>
    <property type="match status" value="1"/>
</dbReference>
<feature type="binding site" evidence="10">
    <location>
        <position position="273"/>
    </location>
    <ligand>
        <name>ATP</name>
        <dbReference type="ChEBI" id="CHEBI:30616"/>
    </ligand>
</feature>
<dbReference type="AlphaFoldDB" id="A0A061JIH7"/>
<feature type="domain" description="Cysteinyl-tRNA ligase anticodon binding" evidence="13">
    <location>
        <begin position="394"/>
        <end position="441"/>
    </location>
</feature>
<evidence type="ECO:0000256" key="6">
    <source>
        <dbReference type="ARBA" id="ARBA00022833"/>
    </source>
</evidence>
<keyword evidence="8 10" id="KW-0648">Protein biosynthesis</keyword>
<evidence type="ECO:0000256" key="9">
    <source>
        <dbReference type="ARBA" id="ARBA00023146"/>
    </source>
</evidence>
<keyword evidence="3 10" id="KW-0436">Ligase</keyword>
<keyword evidence="4 10" id="KW-0479">Metal-binding</keyword>
<dbReference type="CDD" id="cd00672">
    <property type="entry name" value="CysRS_core"/>
    <property type="match status" value="1"/>
</dbReference>
<dbReference type="GO" id="GO:0008270">
    <property type="term" value="F:zinc ion binding"/>
    <property type="evidence" value="ECO:0007669"/>
    <property type="project" value="UniProtKB-UniRule"/>
</dbReference>
<evidence type="ECO:0000259" key="12">
    <source>
        <dbReference type="Pfam" id="PF01406"/>
    </source>
</evidence>
<keyword evidence="11" id="KW-0175">Coiled coil</keyword>
<comment type="catalytic activity">
    <reaction evidence="10">
        <text>tRNA(Cys) + L-cysteine + ATP = L-cysteinyl-tRNA(Cys) + AMP + diphosphate</text>
        <dbReference type="Rhea" id="RHEA:17773"/>
        <dbReference type="Rhea" id="RHEA-COMP:9661"/>
        <dbReference type="Rhea" id="RHEA-COMP:9679"/>
        <dbReference type="ChEBI" id="CHEBI:30616"/>
        <dbReference type="ChEBI" id="CHEBI:33019"/>
        <dbReference type="ChEBI" id="CHEBI:35235"/>
        <dbReference type="ChEBI" id="CHEBI:78442"/>
        <dbReference type="ChEBI" id="CHEBI:78517"/>
        <dbReference type="ChEBI" id="CHEBI:456215"/>
        <dbReference type="EC" id="6.1.1.16"/>
    </reaction>
</comment>
<dbReference type="NCBIfam" id="TIGR00435">
    <property type="entry name" value="cysS"/>
    <property type="match status" value="1"/>
</dbReference>
<keyword evidence="6 10" id="KW-0862">Zinc</keyword>
<feature type="coiled-coil region" evidence="11">
    <location>
        <begin position="392"/>
        <end position="419"/>
    </location>
</feature>
<evidence type="ECO:0000256" key="11">
    <source>
        <dbReference type="SAM" id="Coils"/>
    </source>
</evidence>
<dbReference type="SUPFAM" id="SSF52374">
    <property type="entry name" value="Nucleotidylyl transferase"/>
    <property type="match status" value="1"/>
</dbReference>
<comment type="subunit">
    <text evidence="2 10">Monomer.</text>
</comment>
<dbReference type="InterPro" id="IPR032678">
    <property type="entry name" value="tRNA-synt_1_cat_dom"/>
</dbReference>
<evidence type="ECO:0000313" key="14">
    <source>
        <dbReference type="EMBL" id="ETZ04859.1"/>
    </source>
</evidence>
<keyword evidence="9 10" id="KW-0030">Aminoacyl-tRNA synthetase</keyword>
<dbReference type="GO" id="GO:0006423">
    <property type="term" value="P:cysteinyl-tRNA aminoacylation"/>
    <property type="evidence" value="ECO:0007669"/>
    <property type="project" value="UniProtKB-UniRule"/>
</dbReference>
<dbReference type="Pfam" id="PF01406">
    <property type="entry name" value="tRNA-synt_1e"/>
    <property type="match status" value="1"/>
</dbReference>
<comment type="caution">
    <text evidence="14">The sequence shown here is derived from an EMBL/GenBank/DDBJ whole genome shotgun (WGS) entry which is preliminary data.</text>
</comment>
<dbReference type="InterPro" id="IPR014729">
    <property type="entry name" value="Rossmann-like_a/b/a_fold"/>
</dbReference>
<reference evidence="14 15" key="1">
    <citation type="journal article" date="2013" name="Genome Announc.">
        <title>Draft Genome Sequence of Holospora undulata Strain HU1, a Micronucleus-Specific Symbiont of the Ciliate Paramecium caudatum.</title>
        <authorList>
            <person name="Dohra H."/>
            <person name="Suzuki H."/>
            <person name="Suzuki T."/>
            <person name="Tanaka K."/>
            <person name="Fujishima M."/>
        </authorList>
    </citation>
    <scope>NUCLEOTIDE SEQUENCE [LARGE SCALE GENOMIC DNA]</scope>
    <source>
        <strain evidence="14 15">HU1</strain>
    </source>
</reference>
<evidence type="ECO:0000256" key="7">
    <source>
        <dbReference type="ARBA" id="ARBA00022840"/>
    </source>
</evidence>
<dbReference type="InterPro" id="IPR024909">
    <property type="entry name" value="Cys-tRNA/MSH_ligase"/>
</dbReference>
<feature type="short sequence motif" description="'KMSKS' region" evidence="10">
    <location>
        <begin position="270"/>
        <end position="274"/>
    </location>
</feature>
<keyword evidence="15" id="KW-1185">Reference proteome</keyword>
<keyword evidence="5 10" id="KW-0547">Nucleotide-binding</keyword>
<feature type="binding site" evidence="10">
    <location>
        <position position="32"/>
    </location>
    <ligand>
        <name>Zn(2+)</name>
        <dbReference type="ChEBI" id="CHEBI:29105"/>
    </ligand>
</feature>
<keyword evidence="7 10" id="KW-0067">ATP-binding</keyword>
<feature type="short sequence motif" description="'HIGH' region" evidence="10">
    <location>
        <begin position="34"/>
        <end position="44"/>
    </location>
</feature>
<dbReference type="InterPro" id="IPR009080">
    <property type="entry name" value="tRNAsynth_Ia_anticodon-bd"/>
</dbReference>
<dbReference type="Gene3D" id="1.20.120.1910">
    <property type="entry name" value="Cysteine-tRNA ligase, C-terminal anti-codon recognition domain"/>
    <property type="match status" value="1"/>
</dbReference>
<dbReference type="InterPro" id="IPR015803">
    <property type="entry name" value="Cys-tRNA-ligase"/>
</dbReference>
<protein>
    <recommendedName>
        <fullName evidence="10">Cysteine--tRNA ligase</fullName>
        <ecNumber evidence="10">6.1.1.16</ecNumber>
    </recommendedName>
    <alternativeName>
        <fullName evidence="10">Cysteinyl-tRNA synthetase</fullName>
        <shortName evidence="10">CysRS</shortName>
    </alternativeName>
</protein>
<dbReference type="EMBL" id="ARPM03000141">
    <property type="protein sequence ID" value="ETZ04859.1"/>
    <property type="molecule type" value="Genomic_DNA"/>
</dbReference>
<evidence type="ECO:0000256" key="8">
    <source>
        <dbReference type="ARBA" id="ARBA00022917"/>
    </source>
</evidence>
<dbReference type="GO" id="GO:0005524">
    <property type="term" value="F:ATP binding"/>
    <property type="evidence" value="ECO:0007669"/>
    <property type="project" value="UniProtKB-UniRule"/>
</dbReference>
<feature type="binding site" evidence="10">
    <location>
        <position position="241"/>
    </location>
    <ligand>
        <name>Zn(2+)</name>
        <dbReference type="ChEBI" id="CHEBI:29105"/>
    </ligand>
</feature>